<sequence length="185" mass="20477">MKIFLKPFLVFALIVSTFSCGNDDDAVITPTLNTSEYFKYTLNNGTERIFDASAKGYFTPNTNSPFEKFYFRASAGSVNDASIFVDGDFTFPDFTTFTNESNFSWGISDGVTSNFIFTEFSPGHIFVSSITNFASSPVMCTVTVHPVNVGDYIEFTFEGDFLYATDTTAQGTIVGEGRILRKPDQ</sequence>
<dbReference type="PROSITE" id="PS51257">
    <property type="entry name" value="PROKAR_LIPOPROTEIN"/>
    <property type="match status" value="1"/>
</dbReference>
<feature type="chain" id="PRO_5034669371" description="PKD domain-containing protein" evidence="1">
    <location>
        <begin position="22"/>
        <end position="185"/>
    </location>
</feature>
<name>A0A8H2QK27_9FLAO</name>
<proteinExistence type="predicted"/>
<accession>A0A8H2QK27</accession>
<organism evidence="2 3">
    <name type="scientific">Bizionia saleffrena</name>
    <dbReference type="NCBI Taxonomy" id="291189"/>
    <lineage>
        <taxon>Bacteria</taxon>
        <taxon>Pseudomonadati</taxon>
        <taxon>Bacteroidota</taxon>
        <taxon>Flavobacteriia</taxon>
        <taxon>Flavobacteriales</taxon>
        <taxon>Flavobacteriaceae</taxon>
        <taxon>Bizionia</taxon>
    </lineage>
</organism>
<evidence type="ECO:0000313" key="2">
    <source>
        <dbReference type="EMBL" id="TYB77311.1"/>
    </source>
</evidence>
<reference evidence="2 3" key="1">
    <citation type="submission" date="2019-08" db="EMBL/GenBank/DDBJ databases">
        <title>Genomes of Antarctic Bizionia species.</title>
        <authorList>
            <person name="Bowman J.P."/>
        </authorList>
    </citation>
    <scope>NUCLEOTIDE SEQUENCE [LARGE SCALE GENOMIC DNA]</scope>
    <source>
        <strain evidence="2 3">HFD</strain>
    </source>
</reference>
<keyword evidence="1" id="KW-0732">Signal</keyword>
<dbReference type="Proteomes" id="UP000323324">
    <property type="component" value="Unassembled WGS sequence"/>
</dbReference>
<dbReference type="RefSeq" id="WP_148368600.1">
    <property type="nucleotide sequence ID" value="NZ_VSKM01000003.1"/>
</dbReference>
<protein>
    <recommendedName>
        <fullName evidence="4">PKD domain-containing protein</fullName>
    </recommendedName>
</protein>
<evidence type="ECO:0000256" key="1">
    <source>
        <dbReference type="SAM" id="SignalP"/>
    </source>
</evidence>
<dbReference type="AlphaFoldDB" id="A0A8H2QK27"/>
<gene>
    <name evidence="2" type="ORF">ES676_03190</name>
</gene>
<evidence type="ECO:0008006" key="4">
    <source>
        <dbReference type="Google" id="ProtNLM"/>
    </source>
</evidence>
<dbReference type="EMBL" id="VSKM01000003">
    <property type="protein sequence ID" value="TYB77311.1"/>
    <property type="molecule type" value="Genomic_DNA"/>
</dbReference>
<feature type="signal peptide" evidence="1">
    <location>
        <begin position="1"/>
        <end position="21"/>
    </location>
</feature>
<keyword evidence="3" id="KW-1185">Reference proteome</keyword>
<evidence type="ECO:0000313" key="3">
    <source>
        <dbReference type="Proteomes" id="UP000323324"/>
    </source>
</evidence>
<comment type="caution">
    <text evidence="2">The sequence shown here is derived from an EMBL/GenBank/DDBJ whole genome shotgun (WGS) entry which is preliminary data.</text>
</comment>